<dbReference type="AlphaFoldDB" id="A0AA37QKA6"/>
<name>A0AA37QKA6_9BACT</name>
<organism evidence="3 4">
    <name type="scientific">Roseisolibacter agri</name>
    <dbReference type="NCBI Taxonomy" id="2014610"/>
    <lineage>
        <taxon>Bacteria</taxon>
        <taxon>Pseudomonadati</taxon>
        <taxon>Gemmatimonadota</taxon>
        <taxon>Gemmatimonadia</taxon>
        <taxon>Gemmatimonadales</taxon>
        <taxon>Gemmatimonadaceae</taxon>
        <taxon>Roseisolibacter</taxon>
    </lineage>
</organism>
<comment type="caution">
    <text evidence="3">The sequence shown here is derived from an EMBL/GenBank/DDBJ whole genome shotgun (WGS) entry which is preliminary data.</text>
</comment>
<dbReference type="RefSeq" id="WP_284352871.1">
    <property type="nucleotide sequence ID" value="NZ_BRXS01000010.1"/>
</dbReference>
<protein>
    <recommendedName>
        <fullName evidence="2">RNase NYN domain-containing protein</fullName>
    </recommendedName>
</protein>
<gene>
    <name evidence="3" type="ORF">rosag_49860</name>
</gene>
<feature type="region of interest" description="Disordered" evidence="1">
    <location>
        <begin position="1"/>
        <end position="20"/>
    </location>
</feature>
<evidence type="ECO:0000313" key="4">
    <source>
        <dbReference type="Proteomes" id="UP001161325"/>
    </source>
</evidence>
<sequence>MTTAQAGPAGADEAPAPHTADARPRALIDGSNVAHATEGGARLANILLVRDRLLAQGFDPIIVADAALRHQIDDGVHYESLVGSGEIHQAPAGTDADYFLLSFAKELDASLVSNDRFRDRSRQFAAVRRQIIRFMILADEVVFERRTGKRGAHAPTPGRERAQGRSRGSRPSRE</sequence>
<dbReference type="Gene3D" id="3.40.50.11980">
    <property type="match status" value="1"/>
</dbReference>
<dbReference type="Pfam" id="PF11977">
    <property type="entry name" value="RNase_Zc3h12a"/>
    <property type="match status" value="1"/>
</dbReference>
<evidence type="ECO:0000313" key="3">
    <source>
        <dbReference type="EMBL" id="GLC28473.1"/>
    </source>
</evidence>
<reference evidence="3" key="1">
    <citation type="submission" date="2022-08" db="EMBL/GenBank/DDBJ databases">
        <title>Draft genome sequencing of Roseisolibacter agri AW1220.</title>
        <authorList>
            <person name="Tobiishi Y."/>
            <person name="Tonouchi A."/>
        </authorList>
    </citation>
    <scope>NUCLEOTIDE SEQUENCE</scope>
    <source>
        <strain evidence="3">AW1220</strain>
    </source>
</reference>
<dbReference type="EMBL" id="BRXS01000010">
    <property type="protein sequence ID" value="GLC28473.1"/>
    <property type="molecule type" value="Genomic_DNA"/>
</dbReference>
<proteinExistence type="predicted"/>
<accession>A0AA37QKA6</accession>
<dbReference type="Proteomes" id="UP001161325">
    <property type="component" value="Unassembled WGS sequence"/>
</dbReference>
<dbReference type="InterPro" id="IPR021869">
    <property type="entry name" value="RNase_Zc3h12_NYN"/>
</dbReference>
<feature type="domain" description="RNase NYN" evidence="2">
    <location>
        <begin position="26"/>
        <end position="150"/>
    </location>
</feature>
<evidence type="ECO:0000256" key="1">
    <source>
        <dbReference type="SAM" id="MobiDB-lite"/>
    </source>
</evidence>
<evidence type="ECO:0000259" key="2">
    <source>
        <dbReference type="Pfam" id="PF11977"/>
    </source>
</evidence>
<keyword evidence="4" id="KW-1185">Reference proteome</keyword>
<feature type="compositionally biased region" description="Low complexity" evidence="1">
    <location>
        <begin position="1"/>
        <end position="17"/>
    </location>
</feature>
<feature type="region of interest" description="Disordered" evidence="1">
    <location>
        <begin position="147"/>
        <end position="174"/>
    </location>
</feature>